<evidence type="ECO:0000256" key="10">
    <source>
        <dbReference type="RuleBase" id="RU361207"/>
    </source>
</evidence>
<feature type="domain" description="Glycosyl hydrolase family 13 catalytic" evidence="12">
    <location>
        <begin position="757"/>
        <end position="1540"/>
    </location>
</feature>
<dbReference type="NCBIfam" id="TIGR02401">
    <property type="entry name" value="trehalose_TreY"/>
    <property type="match status" value="1"/>
</dbReference>
<feature type="region of interest" description="Disordered" evidence="11">
    <location>
        <begin position="1625"/>
        <end position="1644"/>
    </location>
</feature>
<dbReference type="NCBIfam" id="TIGR00217">
    <property type="entry name" value="malQ"/>
    <property type="match status" value="1"/>
</dbReference>
<comment type="catalytic activity">
    <reaction evidence="1 10">
        <text>Transfers a segment of a (1-&gt;4)-alpha-D-glucan to a new position in an acceptor, which may be glucose or a (1-&gt;4)-alpha-D-glucan.</text>
        <dbReference type="EC" id="2.4.1.25"/>
    </reaction>
</comment>
<dbReference type="PANTHER" id="PTHR32438:SF5">
    <property type="entry name" value="4-ALPHA-GLUCANOTRANSFERASE DPE1, CHLOROPLASTIC_AMYLOPLASTIC"/>
    <property type="match status" value="1"/>
</dbReference>
<evidence type="ECO:0000256" key="8">
    <source>
        <dbReference type="ARBA" id="ARBA00031423"/>
    </source>
</evidence>
<keyword evidence="6 10" id="KW-0808">Transferase</keyword>
<dbReference type="GO" id="GO:0004134">
    <property type="term" value="F:4-alpha-glucanotransferase activity"/>
    <property type="evidence" value="ECO:0007669"/>
    <property type="project" value="UniProtKB-EC"/>
</dbReference>
<comment type="caution">
    <text evidence="13">The sequence shown here is derived from an EMBL/GenBank/DDBJ whole genome shotgun (WGS) entry which is preliminary data.</text>
</comment>
<evidence type="ECO:0000256" key="3">
    <source>
        <dbReference type="ARBA" id="ARBA00012560"/>
    </source>
</evidence>
<dbReference type="Gene3D" id="3.20.20.80">
    <property type="entry name" value="Glycosidases"/>
    <property type="match status" value="3"/>
</dbReference>
<dbReference type="SUPFAM" id="SSF51445">
    <property type="entry name" value="(Trans)glycosidases"/>
    <property type="match status" value="2"/>
</dbReference>
<dbReference type="PANTHER" id="PTHR32438">
    <property type="entry name" value="4-ALPHA-GLUCANOTRANSFERASE DPE1, CHLOROPLASTIC/AMYLOPLASTIC"/>
    <property type="match status" value="1"/>
</dbReference>
<comment type="similarity">
    <text evidence="2 10">Belongs to the disproportionating enzyme family.</text>
</comment>
<name>A0AAE3N5C2_9BURK</name>
<dbReference type="InterPro" id="IPR017853">
    <property type="entry name" value="GH"/>
</dbReference>
<evidence type="ECO:0000256" key="1">
    <source>
        <dbReference type="ARBA" id="ARBA00000439"/>
    </source>
</evidence>
<evidence type="ECO:0000256" key="7">
    <source>
        <dbReference type="ARBA" id="ARBA00023277"/>
    </source>
</evidence>
<evidence type="ECO:0000256" key="4">
    <source>
        <dbReference type="ARBA" id="ARBA00020295"/>
    </source>
</evidence>
<evidence type="ECO:0000313" key="13">
    <source>
        <dbReference type="EMBL" id="MDA7415173.1"/>
    </source>
</evidence>
<evidence type="ECO:0000259" key="12">
    <source>
        <dbReference type="SMART" id="SM00642"/>
    </source>
</evidence>
<proteinExistence type="inferred from homology"/>
<gene>
    <name evidence="13" type="primary">treY</name>
    <name evidence="13" type="ORF">PGB34_02235</name>
</gene>
<evidence type="ECO:0000256" key="9">
    <source>
        <dbReference type="ARBA" id="ARBA00031501"/>
    </source>
</evidence>
<dbReference type="InterPro" id="IPR013797">
    <property type="entry name" value="Maltooligo_trehalose_synth_4"/>
</dbReference>
<dbReference type="Proteomes" id="UP001212602">
    <property type="component" value="Unassembled WGS sequence"/>
</dbReference>
<dbReference type="InterPro" id="IPR003385">
    <property type="entry name" value="Glyco_hydro_77"/>
</dbReference>
<dbReference type="GO" id="GO:0005975">
    <property type="term" value="P:carbohydrate metabolic process"/>
    <property type="evidence" value="ECO:0007669"/>
    <property type="project" value="InterPro"/>
</dbReference>
<keyword evidence="5 10" id="KW-0328">Glycosyltransferase</keyword>
<dbReference type="EMBL" id="JAQIPB010000001">
    <property type="protein sequence ID" value="MDA7415173.1"/>
    <property type="molecule type" value="Genomic_DNA"/>
</dbReference>
<dbReference type="Pfam" id="PF02446">
    <property type="entry name" value="Glyco_hydro_77"/>
    <property type="match status" value="1"/>
</dbReference>
<evidence type="ECO:0000256" key="2">
    <source>
        <dbReference type="ARBA" id="ARBA00005684"/>
    </source>
</evidence>
<dbReference type="InterPro" id="IPR048458">
    <property type="entry name" value="MalQ_N"/>
</dbReference>
<dbReference type="Gene3D" id="3.30.1590.10">
    <property type="entry name" value="Maltooligosyl trehalose synthase, domain 2"/>
    <property type="match status" value="2"/>
</dbReference>
<dbReference type="SMART" id="SM00642">
    <property type="entry name" value="Aamy"/>
    <property type="match status" value="1"/>
</dbReference>
<dbReference type="Pfam" id="PF00128">
    <property type="entry name" value="Alpha-amylase"/>
    <property type="match status" value="1"/>
</dbReference>
<dbReference type="CDD" id="cd11336">
    <property type="entry name" value="AmyAc_MTSase"/>
    <property type="match status" value="1"/>
</dbReference>
<dbReference type="Pfam" id="PF21226">
    <property type="entry name" value="MalQ_N"/>
    <property type="match status" value="1"/>
</dbReference>
<evidence type="ECO:0000313" key="14">
    <source>
        <dbReference type="Proteomes" id="UP001212602"/>
    </source>
</evidence>
<evidence type="ECO:0000256" key="6">
    <source>
        <dbReference type="ARBA" id="ARBA00022679"/>
    </source>
</evidence>
<keyword evidence="7 10" id="KW-0119">Carbohydrate metabolism</keyword>
<protein>
    <recommendedName>
        <fullName evidence="4 10">4-alpha-glucanotransferase</fullName>
        <ecNumber evidence="3 10">2.4.1.25</ecNumber>
    </recommendedName>
    <alternativeName>
        <fullName evidence="8 10">Amylomaltase</fullName>
    </alternativeName>
    <alternativeName>
        <fullName evidence="9 10">Disproportionating enzyme</fullName>
    </alternativeName>
</protein>
<organism evidence="13 14">
    <name type="scientific">Xenophilus arseniciresistens</name>
    <dbReference type="NCBI Taxonomy" id="1283306"/>
    <lineage>
        <taxon>Bacteria</taxon>
        <taxon>Pseudomonadati</taxon>
        <taxon>Pseudomonadota</taxon>
        <taxon>Betaproteobacteria</taxon>
        <taxon>Burkholderiales</taxon>
        <taxon>Comamonadaceae</taxon>
        <taxon>Xenophilus</taxon>
    </lineage>
</organism>
<accession>A0AAE3N5C2</accession>
<sequence length="1693" mass="186464">MHEALHRACERLGIATFHHDVWGHRVDVAPQSLAALLAHFGMGAHAPDDEAAWQAEVQALDTRRWRRALPPVVLAAADAQVWQLPLNLLLPLPSSLRWTLTDEAGHRTQGQATVPPTQADPQARQLGLDCALVNLQMDGPALPMGYHQLQIEGLPGQTLVVAAPPRCHLPEDRAESPAAEVPRQWGISAQLYALRSERQWGMGDFSDLAELASMAARLGAQAIGLNPLHALFPDDATKCSPYSPSSRLHLNALYIDVEAIPAYQRSSAARQRVASAAFQARLAALSAAPLVVPAEVAAAKLEVLQLVHEEWRRGSDAESTDQDEHAQFDAFVRMRGQPLQRQALFDALQTHFRALDPQAWGWPQWPQALHNPEGEAAQQFAREHASRVEFFAWLQWVADTQLQAAAQRCRAEGMAIGLYLDQAVSVDRYGADAWGAGDVLATAVSVGAPPDAFNPLGQDWGLPPLRPDRLRETGYQLFIDTLRASMRGAGALRIDHVMGLVRLYCMPPGASAADGAYVHYDAQQMLAIVALESQRHQCLVIGEDLGTVADETRALLQRFGLLSYRLAYFEREADAFKPATQYPREALVSVSTHDLATLQGWWGVADLRERMRLQLYPDEAIARQQLADRAQERAQLLFALQDAGLLDADQVARNLAAQTLSTEASAAVHAWLARAPSRLLMVQAEDLLGVVEQANLPGTIDTHPNWRRRLPLATAQWQSDPQVRAITAAIARERPAPRLQGHKGGALIPRATYRLQFHKDFGFDDAIRILPYLARLGISHVYCSPIQRARPGSMHGYDVVAHGEINPELGGFEGFARFTQALRQLGMGQLLDLVPNHMGVLGADNPWWTDVLENGQDSPWARCFDIDWQALDPALTGKVLIPVLGDAYGRVLDDGQLELALDAGTGRLAVHYHAHRFPLAPASYGQVLRWAAALTEQRELQAEMESIGHALAHLPGREDGAARLREAQGAFRRLAALAAQSAAAAPLAEALRAWNRPQSRDALHALLDQQHYRLAFWRVASDEINYRRFFDINELAALRVEDPEVFEATQGLALDLAARGWVDGLRIDHPDGLRDPAAYFRALQQGYARRAGLPSAPGAPWPLYVVCEKIAAGHEEVPPDWAVHGTTGYRFANVANGVLIDTAAEPAFARIWQSFTGVREPYESLVLQAKRSVAQNALASDLTVLCAMLLRLARTHRSTRDYTLGNLRRALADVAAHMSVYRTYVAHGALTAQDERFITQAVQAAREASELADDTVFDFIHQAMRGRSAGEGEEARQLAERFAARFQQFSAPVAAKGVEDTAFYRHFPLLALNEVGGEPAQFGFSLAQFHTASQERARDWPHTMLATSTHDNKRSEDVRTRIDVLSEMPAAWRLALRRWRAFNAPLREEVQARFGGKAPSRADEYLLYQTLIGTWGTDPDAQGYVARIDAYMRKAAREAKRHTSWLLPQQAYEDALAHWVRACLDRQRSAAFLEDLDRLAATVAWCGGLNSLVLVTLKYTSAGVPDLYQGNELLDFSLVDPDNRRPVDYEARARRLEALTQQPPFSGAGHDALSPARLDDAKLWLTHQLLALRSRAWPVLRDGGHAPLALQGPAAQACIAFERSTPQGRIVTVCARFFARQGGQSQSPWAQADGASAAPQWDASPWRDTQLQLPAAGAWRDALTGRVHEGAGPHTLEALLATLPCAVLELQAG</sequence>
<dbReference type="EC" id="2.4.1.25" evidence="3 10"/>
<dbReference type="RefSeq" id="WP_271426435.1">
    <property type="nucleotide sequence ID" value="NZ_JAQIPB010000001.1"/>
</dbReference>
<evidence type="ECO:0000256" key="11">
    <source>
        <dbReference type="SAM" id="MobiDB-lite"/>
    </source>
</evidence>
<reference evidence="13" key="1">
    <citation type="submission" date="2023-01" db="EMBL/GenBank/DDBJ databases">
        <title>Xenophilus mangrovi sp. nov., isolated from soil of Mangrove nature reserve.</title>
        <authorList>
            <person name="Xu S."/>
            <person name="Liu Z."/>
            <person name="Xu Y."/>
        </authorList>
    </citation>
    <scope>NUCLEOTIDE SEQUENCE</scope>
    <source>
        <strain evidence="13">YW8</strain>
    </source>
</reference>
<dbReference type="InterPro" id="IPR006047">
    <property type="entry name" value="GH13_cat_dom"/>
</dbReference>
<dbReference type="InterPro" id="IPR012767">
    <property type="entry name" value="Trehalose_TreY"/>
</dbReference>
<dbReference type="Gene3D" id="1.10.10.470">
    <property type="entry name" value="Maltooligosyl trehalose synthase, domain 4"/>
    <property type="match status" value="1"/>
</dbReference>
<dbReference type="Gene3D" id="1.10.150.200">
    <property type="entry name" value="Maltooligosyl trehalose synthase, domain 3"/>
    <property type="match status" value="1"/>
</dbReference>
<evidence type="ECO:0000256" key="5">
    <source>
        <dbReference type="ARBA" id="ARBA00022676"/>
    </source>
</evidence>
<keyword evidence="14" id="KW-1185">Reference proteome</keyword>